<feature type="compositionally biased region" description="Polar residues" evidence="1">
    <location>
        <begin position="306"/>
        <end position="315"/>
    </location>
</feature>
<feature type="compositionally biased region" description="Low complexity" evidence="1">
    <location>
        <begin position="136"/>
        <end position="161"/>
    </location>
</feature>
<feature type="compositionally biased region" description="Acidic residues" evidence="1">
    <location>
        <begin position="406"/>
        <end position="415"/>
    </location>
</feature>
<dbReference type="AlphaFoldDB" id="A0ABD3PSB8"/>
<gene>
    <name evidence="2" type="ORF">ACHAWO_013547</name>
</gene>
<sequence length="415" mass="44031">MTEEVSIAPTDASVAGSSVALTEAEEDAASYAARSEKEFTLPINFNKGDASIAPTDASVAGSSVAATEADEDALYADPNATINEVVLTNVTVQEGDEEDVAPMHLHVLRTPAKLKGTASSVGRRSRSSSRSRPGSRRNSNSPSRGGLVSSPSGGSLKPSLGDAASHASSVDEDVDPDILLDKFGFQDLDPKLTQEDFQELLKKHLGANSLPTLNERMSEETMEDVHAFQDLVFVKKNKGSSGTGSPSSGSMGQSIDLEEAGSDNAVDAQRASLTNFSGLAALNEEEEDEEDDEHAGPDGENDSSDAEQSLASSISGDDIKLTESELHEEGGDVVVELPDPSMIQKEHDKAAAIQDPSVMAVEDKSDNEELNLADEEAVELPTEVMEELRISDECRLKGQKSKEYDTTEGDETEGR</sequence>
<name>A0ABD3PSB8_9STRA</name>
<feature type="region of interest" description="Disordered" evidence="1">
    <location>
        <begin position="103"/>
        <end position="170"/>
    </location>
</feature>
<comment type="caution">
    <text evidence="2">The sequence shown here is derived from an EMBL/GenBank/DDBJ whole genome shotgun (WGS) entry which is preliminary data.</text>
</comment>
<proteinExistence type="predicted"/>
<organism evidence="2 3">
    <name type="scientific">Cyclotella atomus</name>
    <dbReference type="NCBI Taxonomy" id="382360"/>
    <lineage>
        <taxon>Eukaryota</taxon>
        <taxon>Sar</taxon>
        <taxon>Stramenopiles</taxon>
        <taxon>Ochrophyta</taxon>
        <taxon>Bacillariophyta</taxon>
        <taxon>Coscinodiscophyceae</taxon>
        <taxon>Thalassiosirophycidae</taxon>
        <taxon>Stephanodiscales</taxon>
        <taxon>Stephanodiscaceae</taxon>
        <taxon>Cyclotella</taxon>
    </lineage>
</organism>
<dbReference type="EMBL" id="JALLPJ020000487">
    <property type="protein sequence ID" value="KAL3790728.1"/>
    <property type="molecule type" value="Genomic_DNA"/>
</dbReference>
<feature type="region of interest" description="Disordered" evidence="1">
    <location>
        <begin position="393"/>
        <end position="415"/>
    </location>
</feature>
<feature type="compositionally biased region" description="Basic and acidic residues" evidence="1">
    <location>
        <begin position="317"/>
        <end position="330"/>
    </location>
</feature>
<dbReference type="Proteomes" id="UP001530400">
    <property type="component" value="Unassembled WGS sequence"/>
</dbReference>
<feature type="compositionally biased region" description="Basic and acidic residues" evidence="1">
    <location>
        <begin position="393"/>
        <end position="405"/>
    </location>
</feature>
<feature type="compositionally biased region" description="Acidic residues" evidence="1">
    <location>
        <begin position="283"/>
        <end position="305"/>
    </location>
</feature>
<reference evidence="2 3" key="1">
    <citation type="submission" date="2024-10" db="EMBL/GenBank/DDBJ databases">
        <title>Updated reference genomes for cyclostephanoid diatoms.</title>
        <authorList>
            <person name="Roberts W.R."/>
            <person name="Alverson A.J."/>
        </authorList>
    </citation>
    <scope>NUCLEOTIDE SEQUENCE [LARGE SCALE GENOMIC DNA]</scope>
    <source>
        <strain evidence="2 3">AJA010-31</strain>
    </source>
</reference>
<evidence type="ECO:0000256" key="1">
    <source>
        <dbReference type="SAM" id="MobiDB-lite"/>
    </source>
</evidence>
<evidence type="ECO:0000313" key="3">
    <source>
        <dbReference type="Proteomes" id="UP001530400"/>
    </source>
</evidence>
<accession>A0ABD3PSB8</accession>
<feature type="region of interest" description="Disordered" evidence="1">
    <location>
        <begin position="236"/>
        <end position="332"/>
    </location>
</feature>
<protein>
    <submittedName>
        <fullName evidence="2">Uncharacterized protein</fullName>
    </submittedName>
</protein>
<feature type="compositionally biased region" description="Low complexity" evidence="1">
    <location>
        <begin position="239"/>
        <end position="254"/>
    </location>
</feature>
<feature type="compositionally biased region" description="Basic residues" evidence="1">
    <location>
        <begin position="123"/>
        <end position="135"/>
    </location>
</feature>
<evidence type="ECO:0000313" key="2">
    <source>
        <dbReference type="EMBL" id="KAL3790728.1"/>
    </source>
</evidence>
<keyword evidence="3" id="KW-1185">Reference proteome</keyword>